<reference evidence="1 2" key="2">
    <citation type="journal article" date="2022" name="Mol. Biol. Evol.">
        <title>Comparative Genomics Reveals Insights into the Divergent Evolution of Astigmatic Mites and Household Pest Adaptations.</title>
        <authorList>
            <person name="Xiong Q."/>
            <person name="Wan A.T."/>
            <person name="Liu X."/>
            <person name="Fung C.S."/>
            <person name="Xiao X."/>
            <person name="Malainual N."/>
            <person name="Hou J."/>
            <person name="Wang L."/>
            <person name="Wang M."/>
            <person name="Yang K.Y."/>
            <person name="Cui Y."/>
            <person name="Leung E.L."/>
            <person name="Nong W."/>
            <person name="Shin S.K."/>
            <person name="Au S.W."/>
            <person name="Jeong K.Y."/>
            <person name="Chew F.T."/>
            <person name="Hui J.H."/>
            <person name="Leung T.F."/>
            <person name="Tungtrongchitr A."/>
            <person name="Zhong N."/>
            <person name="Liu Z."/>
            <person name="Tsui S.K."/>
        </authorList>
    </citation>
    <scope>NUCLEOTIDE SEQUENCE [LARGE SCALE GENOMIC DNA]</scope>
    <source>
        <strain evidence="1">Derp</strain>
    </source>
</reference>
<protein>
    <submittedName>
        <fullName evidence="1">Uncharacterized protein</fullName>
    </submittedName>
</protein>
<gene>
    <name evidence="1" type="ORF">DERP_013582</name>
</gene>
<reference evidence="1 2" key="1">
    <citation type="journal article" date="2018" name="J. Allergy Clin. Immunol.">
        <title>High-quality assembly of Dermatophagoides pteronyssinus genome and transcriptome reveals a wide range of novel allergens.</title>
        <authorList>
            <person name="Liu X.Y."/>
            <person name="Yang K.Y."/>
            <person name="Wang M.Q."/>
            <person name="Kwok J.S."/>
            <person name="Zeng X."/>
            <person name="Yang Z."/>
            <person name="Xiao X.J."/>
            <person name="Lau C.P."/>
            <person name="Li Y."/>
            <person name="Huang Z.M."/>
            <person name="Ba J.G."/>
            <person name="Yim A.K."/>
            <person name="Ouyang C.Y."/>
            <person name="Ngai S.M."/>
            <person name="Chan T.F."/>
            <person name="Leung E.L."/>
            <person name="Liu L."/>
            <person name="Liu Z.G."/>
            <person name="Tsui S.K."/>
        </authorList>
    </citation>
    <scope>NUCLEOTIDE SEQUENCE [LARGE SCALE GENOMIC DNA]</scope>
    <source>
        <strain evidence="1">Derp</strain>
    </source>
</reference>
<evidence type="ECO:0000313" key="1">
    <source>
        <dbReference type="EMBL" id="KAH9417807.1"/>
    </source>
</evidence>
<comment type="caution">
    <text evidence="1">The sequence shown here is derived from an EMBL/GenBank/DDBJ whole genome shotgun (WGS) entry which is preliminary data.</text>
</comment>
<name>A0ABQ8J5M8_DERPT</name>
<proteinExistence type="predicted"/>
<keyword evidence="2" id="KW-1185">Reference proteome</keyword>
<organism evidence="1 2">
    <name type="scientific">Dermatophagoides pteronyssinus</name>
    <name type="common">European house dust mite</name>
    <dbReference type="NCBI Taxonomy" id="6956"/>
    <lineage>
        <taxon>Eukaryota</taxon>
        <taxon>Metazoa</taxon>
        <taxon>Ecdysozoa</taxon>
        <taxon>Arthropoda</taxon>
        <taxon>Chelicerata</taxon>
        <taxon>Arachnida</taxon>
        <taxon>Acari</taxon>
        <taxon>Acariformes</taxon>
        <taxon>Sarcoptiformes</taxon>
        <taxon>Astigmata</taxon>
        <taxon>Psoroptidia</taxon>
        <taxon>Analgoidea</taxon>
        <taxon>Pyroglyphidae</taxon>
        <taxon>Dermatophagoidinae</taxon>
        <taxon>Dermatophagoides</taxon>
    </lineage>
</organism>
<dbReference type="EMBL" id="NJHN03000073">
    <property type="protein sequence ID" value="KAH9417807.1"/>
    <property type="molecule type" value="Genomic_DNA"/>
</dbReference>
<sequence>MDPKRNKKRETQFEELLSAIGGIGHYNSCYNFYESGCWYGSIHDDDDDDDDSNGNGGSGIYIYREFI</sequence>
<evidence type="ECO:0000313" key="2">
    <source>
        <dbReference type="Proteomes" id="UP000887458"/>
    </source>
</evidence>
<accession>A0ABQ8J5M8</accession>
<dbReference type="Proteomes" id="UP000887458">
    <property type="component" value="Unassembled WGS sequence"/>
</dbReference>